<organism evidence="2 3">
    <name type="scientific">Symbiodinium microadriaticum</name>
    <name type="common">Dinoflagellate</name>
    <name type="synonym">Zooxanthella microadriatica</name>
    <dbReference type="NCBI Taxonomy" id="2951"/>
    <lineage>
        <taxon>Eukaryota</taxon>
        <taxon>Sar</taxon>
        <taxon>Alveolata</taxon>
        <taxon>Dinophyceae</taxon>
        <taxon>Suessiales</taxon>
        <taxon>Symbiodiniaceae</taxon>
        <taxon>Symbiodinium</taxon>
    </lineage>
</organism>
<name>A0A1Q9CTN4_SYMMI</name>
<evidence type="ECO:0000313" key="3">
    <source>
        <dbReference type="Proteomes" id="UP000186817"/>
    </source>
</evidence>
<proteinExistence type="predicted"/>
<sequence>MSIRGHQRGELSISRRADEHQPASARRASAGEHLQADETVEHQRVSTSGRADEHQRASIRASAGLRGLSLDLLWVGTNSPALRKTARPLSLAHEDVDERPLCSVQRAEEDKANQRFWNLLLLN</sequence>
<gene>
    <name evidence="2" type="ORF">AK812_SmicGene32615</name>
</gene>
<dbReference type="Proteomes" id="UP000186817">
    <property type="component" value="Unassembled WGS sequence"/>
</dbReference>
<evidence type="ECO:0000313" key="2">
    <source>
        <dbReference type="EMBL" id="OLP86289.1"/>
    </source>
</evidence>
<feature type="region of interest" description="Disordered" evidence="1">
    <location>
        <begin position="1"/>
        <end position="58"/>
    </location>
</feature>
<protein>
    <submittedName>
        <fullName evidence="2">Uncharacterized protein</fullName>
    </submittedName>
</protein>
<dbReference type="AlphaFoldDB" id="A0A1Q9CTN4"/>
<evidence type="ECO:0000256" key="1">
    <source>
        <dbReference type="SAM" id="MobiDB-lite"/>
    </source>
</evidence>
<reference evidence="2 3" key="1">
    <citation type="submission" date="2016-02" db="EMBL/GenBank/DDBJ databases">
        <title>Genome analysis of coral dinoflagellate symbionts highlights evolutionary adaptations to a symbiotic lifestyle.</title>
        <authorList>
            <person name="Aranda M."/>
            <person name="Li Y."/>
            <person name="Liew Y.J."/>
            <person name="Baumgarten S."/>
            <person name="Simakov O."/>
            <person name="Wilson M."/>
            <person name="Piel J."/>
            <person name="Ashoor H."/>
            <person name="Bougouffa S."/>
            <person name="Bajic V.B."/>
            <person name="Ryu T."/>
            <person name="Ravasi T."/>
            <person name="Bayer T."/>
            <person name="Micklem G."/>
            <person name="Kim H."/>
            <person name="Bhak J."/>
            <person name="Lajeunesse T.C."/>
            <person name="Voolstra C.R."/>
        </authorList>
    </citation>
    <scope>NUCLEOTIDE SEQUENCE [LARGE SCALE GENOMIC DNA]</scope>
    <source>
        <strain evidence="2 3">CCMP2467</strain>
    </source>
</reference>
<feature type="compositionally biased region" description="Basic and acidic residues" evidence="1">
    <location>
        <begin position="34"/>
        <end position="56"/>
    </location>
</feature>
<dbReference type="EMBL" id="LSRX01000924">
    <property type="protein sequence ID" value="OLP86289.1"/>
    <property type="molecule type" value="Genomic_DNA"/>
</dbReference>
<accession>A0A1Q9CTN4</accession>
<feature type="compositionally biased region" description="Basic and acidic residues" evidence="1">
    <location>
        <begin position="7"/>
        <end position="21"/>
    </location>
</feature>
<keyword evidence="3" id="KW-1185">Reference proteome</keyword>
<comment type="caution">
    <text evidence="2">The sequence shown here is derived from an EMBL/GenBank/DDBJ whole genome shotgun (WGS) entry which is preliminary data.</text>
</comment>